<protein>
    <submittedName>
        <fullName evidence="3">Uncharacterized protein</fullName>
    </submittedName>
</protein>
<feature type="compositionally biased region" description="Low complexity" evidence="1">
    <location>
        <begin position="384"/>
        <end position="397"/>
    </location>
</feature>
<feature type="region of interest" description="Disordered" evidence="1">
    <location>
        <begin position="378"/>
        <end position="397"/>
    </location>
</feature>
<feature type="transmembrane region" description="Helical" evidence="2">
    <location>
        <begin position="68"/>
        <end position="101"/>
    </location>
</feature>
<dbReference type="AlphaFoldDB" id="A0A0L6UVA0"/>
<accession>A0A0L6UVA0</accession>
<name>A0A0L6UVA0_9BASI</name>
<keyword evidence="2" id="KW-1133">Transmembrane helix</keyword>
<evidence type="ECO:0000256" key="1">
    <source>
        <dbReference type="SAM" id="MobiDB-lite"/>
    </source>
</evidence>
<keyword evidence="2" id="KW-0472">Membrane</keyword>
<evidence type="ECO:0000313" key="3">
    <source>
        <dbReference type="EMBL" id="KNZ52448.1"/>
    </source>
</evidence>
<organism evidence="3 4">
    <name type="scientific">Puccinia sorghi</name>
    <dbReference type="NCBI Taxonomy" id="27349"/>
    <lineage>
        <taxon>Eukaryota</taxon>
        <taxon>Fungi</taxon>
        <taxon>Dikarya</taxon>
        <taxon>Basidiomycota</taxon>
        <taxon>Pucciniomycotina</taxon>
        <taxon>Pucciniomycetes</taxon>
        <taxon>Pucciniales</taxon>
        <taxon>Pucciniaceae</taxon>
        <taxon>Puccinia</taxon>
    </lineage>
</organism>
<feature type="transmembrane region" description="Helical" evidence="2">
    <location>
        <begin position="113"/>
        <end position="138"/>
    </location>
</feature>
<gene>
    <name evidence="3" type="ORF">VP01_356g1</name>
</gene>
<feature type="transmembrane region" description="Helical" evidence="2">
    <location>
        <begin position="200"/>
        <end position="219"/>
    </location>
</feature>
<dbReference type="VEuPathDB" id="FungiDB:VP01_356g1"/>
<proteinExistence type="predicted"/>
<dbReference type="EMBL" id="LAVV01008579">
    <property type="protein sequence ID" value="KNZ52448.1"/>
    <property type="molecule type" value="Genomic_DNA"/>
</dbReference>
<evidence type="ECO:0000256" key="2">
    <source>
        <dbReference type="SAM" id="Phobius"/>
    </source>
</evidence>
<comment type="caution">
    <text evidence="3">The sequence shown here is derived from an EMBL/GenBank/DDBJ whole genome shotgun (WGS) entry which is preliminary data.</text>
</comment>
<sequence>MWPTWRIKSVKYSFFRFFGQFGAPVPPYSFSFNSYSSRKNKARSTFQENQSKTGQSSRLKSSSFAASFVIFVLLCSYLAPFLFLFDLLSLNAFSVALSIFFPTDFSNSTPKTLLLLAIFPQSLIIIFIILISLWGMTFSFHIKCISHSSFSSVQSSVLPFSLFVAHNSLPSSHNTLHLMFCLQTNIRCLFFLAKKVVSRRIAASCMLLLVLLRVGWGQFPMARAKLYRPFADMNQTICQSSRTVQIGDEAQLLVRVEASLPPGRTEGMCPTKPAGGMKTLEGLCKYVRSAWVEHRQALLEWKSTFASCRSTKRLLSARLPQSALHTLHTWPRSFSNSKVCFPPCRCPEETHMPGLAALKAHRHIQAHTLTNRATHFQISSPAPSQHSTSPTQLLSSTPFHPPPLQYSQLHRYIFNTCGIPTTGSPGGFHLIVIYSKSSMGVSNVRA</sequence>
<keyword evidence="4" id="KW-1185">Reference proteome</keyword>
<dbReference type="Proteomes" id="UP000037035">
    <property type="component" value="Unassembled WGS sequence"/>
</dbReference>
<keyword evidence="2" id="KW-0812">Transmembrane</keyword>
<evidence type="ECO:0000313" key="4">
    <source>
        <dbReference type="Proteomes" id="UP000037035"/>
    </source>
</evidence>
<reference evidence="3 4" key="1">
    <citation type="submission" date="2015-08" db="EMBL/GenBank/DDBJ databases">
        <title>Next Generation Sequencing and Analysis of the Genome of Puccinia sorghi L Schw, the Causal Agent of Maize Common Rust.</title>
        <authorList>
            <person name="Rochi L."/>
            <person name="Burguener G."/>
            <person name="Darino M."/>
            <person name="Turjanski A."/>
            <person name="Kreff E."/>
            <person name="Dieguez M.J."/>
            <person name="Sacco F."/>
        </authorList>
    </citation>
    <scope>NUCLEOTIDE SEQUENCE [LARGE SCALE GENOMIC DNA]</scope>
    <source>
        <strain evidence="3 4">RO10H11247</strain>
    </source>
</reference>